<reference evidence="3 4" key="1">
    <citation type="submission" date="2014-01" db="EMBL/GenBank/DDBJ databases">
        <title>Full genme sequencing of cellulolytic bacterium Gynuella sunshinyii YC6258T gen. nov., sp. nov.</title>
        <authorList>
            <person name="Khan H."/>
            <person name="Chung E.J."/>
            <person name="Chung Y.R."/>
        </authorList>
    </citation>
    <scope>NUCLEOTIDE SEQUENCE [LARGE SCALE GENOMIC DNA]</scope>
    <source>
        <strain evidence="3 4">YC6258</strain>
    </source>
</reference>
<dbReference type="KEGG" id="gsn:YC6258_04119"/>
<keyword evidence="4" id="KW-1185">Reference proteome</keyword>
<dbReference type="RefSeq" id="WP_044618232.1">
    <property type="nucleotide sequence ID" value="NZ_CP007142.1"/>
</dbReference>
<dbReference type="Proteomes" id="UP000032266">
    <property type="component" value="Chromosome"/>
</dbReference>
<evidence type="ECO:0000256" key="2">
    <source>
        <dbReference type="RuleBase" id="RU003452"/>
    </source>
</evidence>
<comment type="similarity">
    <text evidence="1 2">Belongs to the arylamine N-acetyltransferase family.</text>
</comment>
<gene>
    <name evidence="3" type="ORF">YC6258_04119</name>
</gene>
<organism evidence="3 4">
    <name type="scientific">Gynuella sunshinyii YC6258</name>
    <dbReference type="NCBI Taxonomy" id="1445510"/>
    <lineage>
        <taxon>Bacteria</taxon>
        <taxon>Pseudomonadati</taxon>
        <taxon>Pseudomonadota</taxon>
        <taxon>Gammaproteobacteria</taxon>
        <taxon>Oceanospirillales</taxon>
        <taxon>Saccharospirillaceae</taxon>
        <taxon>Gynuella</taxon>
    </lineage>
</organism>
<dbReference type="SUPFAM" id="SSF54001">
    <property type="entry name" value="Cysteine proteinases"/>
    <property type="match status" value="1"/>
</dbReference>
<dbReference type="AlphaFoldDB" id="A0A0C5V9X6"/>
<accession>A0A0C5V9X6</accession>
<dbReference type="OrthoDB" id="7181050at2"/>
<dbReference type="PRINTS" id="PR01543">
    <property type="entry name" value="ANATRNSFRASE"/>
</dbReference>
<sequence>MISTAQQQKYFERLGVSSLSKQPAQLLTQLHLAHLRQLPFENLDITFNRTIKLNQVGVLDKLIDQHRGGFCYELNYGFYLLLSSLGFEVKLLSGRVFDGQRYGQEFDHLLLSVELADGPVIADVGFGDSFNVPLPLDGSVLIEQHAAHKIIWENNHFSVLKRTDSTTWKPQYIFTTIPRTLEDFRQMANYHQTSPLSIFTRKTICSRLTPDGRMTLSNRKLIESHGLHKNERLLESAEQFRLTLRQQFDISLPDSFQVEQWFTGQN</sequence>
<evidence type="ECO:0000256" key="1">
    <source>
        <dbReference type="ARBA" id="ARBA00006547"/>
    </source>
</evidence>
<dbReference type="InterPro" id="IPR001447">
    <property type="entry name" value="Arylamine_N-AcTrfase"/>
</dbReference>
<evidence type="ECO:0000313" key="4">
    <source>
        <dbReference type="Proteomes" id="UP000032266"/>
    </source>
</evidence>
<dbReference type="Gene3D" id="3.30.2140.20">
    <property type="match status" value="1"/>
</dbReference>
<dbReference type="GO" id="GO:0016407">
    <property type="term" value="F:acetyltransferase activity"/>
    <property type="evidence" value="ECO:0007669"/>
    <property type="project" value="InterPro"/>
</dbReference>
<protein>
    <submittedName>
        <fullName evidence="3">Arylamine N-acetyltransferase</fullName>
    </submittedName>
</protein>
<keyword evidence="3" id="KW-0808">Transferase</keyword>
<evidence type="ECO:0000313" key="3">
    <source>
        <dbReference type="EMBL" id="AJQ96155.1"/>
    </source>
</evidence>
<dbReference type="STRING" id="1445510.YC6258_04119"/>
<proteinExistence type="inferred from homology"/>
<dbReference type="EMBL" id="CP007142">
    <property type="protein sequence ID" value="AJQ96155.1"/>
    <property type="molecule type" value="Genomic_DNA"/>
</dbReference>
<dbReference type="InterPro" id="IPR038765">
    <property type="entry name" value="Papain-like_cys_pep_sf"/>
</dbReference>
<dbReference type="HOGENOM" id="CLU_049918_1_1_6"/>
<name>A0A0C5V9X6_9GAMM</name>
<dbReference type="PANTHER" id="PTHR11786:SF0">
    <property type="entry name" value="ARYLAMINE N-ACETYLTRANSFERASE 4-RELATED"/>
    <property type="match status" value="1"/>
</dbReference>
<dbReference type="InterPro" id="IPR053710">
    <property type="entry name" value="Arylamine_NAT_domain_sf"/>
</dbReference>
<dbReference type="PANTHER" id="PTHR11786">
    <property type="entry name" value="N-HYDROXYARYLAMINE O-ACETYLTRANSFERASE"/>
    <property type="match status" value="1"/>
</dbReference>
<dbReference type="Pfam" id="PF00797">
    <property type="entry name" value="Acetyltransf_2"/>
    <property type="match status" value="1"/>
</dbReference>
<dbReference type="PATRIC" id="fig|1445510.3.peg.4091"/>